<proteinExistence type="predicted"/>
<protein>
    <submittedName>
        <fullName evidence="3">Uncharacterized protein</fullName>
    </submittedName>
</protein>
<feature type="chain" id="PRO_5042274587" evidence="2">
    <location>
        <begin position="22"/>
        <end position="236"/>
    </location>
</feature>
<feature type="region of interest" description="Disordered" evidence="1">
    <location>
        <begin position="85"/>
        <end position="199"/>
    </location>
</feature>
<feature type="compositionally biased region" description="Polar residues" evidence="1">
    <location>
        <begin position="162"/>
        <end position="192"/>
    </location>
</feature>
<organism evidence="3 4">
    <name type="scientific">Colletotrichum chrysophilum</name>
    <dbReference type="NCBI Taxonomy" id="1836956"/>
    <lineage>
        <taxon>Eukaryota</taxon>
        <taxon>Fungi</taxon>
        <taxon>Dikarya</taxon>
        <taxon>Ascomycota</taxon>
        <taxon>Pezizomycotina</taxon>
        <taxon>Sordariomycetes</taxon>
        <taxon>Hypocreomycetidae</taxon>
        <taxon>Glomerellales</taxon>
        <taxon>Glomerellaceae</taxon>
        <taxon>Colletotrichum</taxon>
        <taxon>Colletotrichum gloeosporioides species complex</taxon>
    </lineage>
</organism>
<reference evidence="3" key="1">
    <citation type="submission" date="2023-01" db="EMBL/GenBank/DDBJ databases">
        <title>Colletotrichum chrysophilum M932 genome sequence.</title>
        <authorList>
            <person name="Baroncelli R."/>
        </authorList>
    </citation>
    <scope>NUCLEOTIDE SEQUENCE</scope>
    <source>
        <strain evidence="3">M932</strain>
    </source>
</reference>
<evidence type="ECO:0000313" key="4">
    <source>
        <dbReference type="Proteomes" id="UP001243330"/>
    </source>
</evidence>
<accession>A0AAD9AZ30</accession>
<dbReference type="Proteomes" id="UP001243330">
    <property type="component" value="Unassembled WGS sequence"/>
</dbReference>
<sequence length="236" mass="23572">MLSMCSSRTAFLPLLFGLALAAPRISPREDGCAAGVTGLPSVTYTMMAPVQTIIIDMTQEDGCPWIKADLAPTLALPTASPIASNLGSNPAPNSGQNLGPNAPVPNQGATPSILPDGAVPNSSATANLGGSVPAASPNGGGPPQPPAGPGATGPIDGGGGFSQNVPTGNGKNPDSATQTQGGSPTTVVGSPTESPPPRFVIYAGSTHRAFELPHLAHNPLSIGVLALWGIMMLDMW</sequence>
<feature type="compositionally biased region" description="Polar residues" evidence="1">
    <location>
        <begin position="85"/>
        <end position="99"/>
    </location>
</feature>
<evidence type="ECO:0000256" key="1">
    <source>
        <dbReference type="SAM" id="MobiDB-lite"/>
    </source>
</evidence>
<name>A0AAD9AZ30_9PEZI</name>
<dbReference type="EMBL" id="JAQOWY010000008">
    <property type="protein sequence ID" value="KAK1856482.1"/>
    <property type="molecule type" value="Genomic_DNA"/>
</dbReference>
<evidence type="ECO:0000313" key="3">
    <source>
        <dbReference type="EMBL" id="KAK1856482.1"/>
    </source>
</evidence>
<gene>
    <name evidence="3" type="ORF">CCHR01_00861</name>
</gene>
<dbReference type="AlphaFoldDB" id="A0AAD9AZ30"/>
<comment type="caution">
    <text evidence="3">The sequence shown here is derived from an EMBL/GenBank/DDBJ whole genome shotgun (WGS) entry which is preliminary data.</text>
</comment>
<evidence type="ECO:0000256" key="2">
    <source>
        <dbReference type="SAM" id="SignalP"/>
    </source>
</evidence>
<keyword evidence="2" id="KW-0732">Signal</keyword>
<feature type="signal peptide" evidence="2">
    <location>
        <begin position="1"/>
        <end position="21"/>
    </location>
</feature>
<keyword evidence="4" id="KW-1185">Reference proteome</keyword>